<proteinExistence type="predicted"/>
<evidence type="ECO:0000256" key="1">
    <source>
        <dbReference type="SAM" id="MobiDB-lite"/>
    </source>
</evidence>
<name>A0AAV6S7I4_SOLSE</name>
<dbReference type="EMBL" id="JAGKHQ010000007">
    <property type="protein sequence ID" value="KAG7513128.1"/>
    <property type="molecule type" value="Genomic_DNA"/>
</dbReference>
<evidence type="ECO:0000313" key="3">
    <source>
        <dbReference type="Proteomes" id="UP000693946"/>
    </source>
</evidence>
<sequence>MYVENRMLQKDMESSRLLILSGHLRFSWTPMKKKKKKRRKHPAGSAPGGWRGDLAAPGCAFPRIQRDRRLQEGQVPCGKCTSLTLIQTTWDQSQNKLRSWTFYHQRLQLQGLQPRQRHRSQMSQC</sequence>
<reference evidence="2 3" key="1">
    <citation type="journal article" date="2021" name="Sci. Rep.">
        <title>Chromosome anchoring in Senegalese sole (Solea senegalensis) reveals sex-associated markers and genome rearrangements in flatfish.</title>
        <authorList>
            <person name="Guerrero-Cozar I."/>
            <person name="Gomez-Garrido J."/>
            <person name="Berbel C."/>
            <person name="Martinez-Blanch J.F."/>
            <person name="Alioto T."/>
            <person name="Claros M.G."/>
            <person name="Gagnaire P.A."/>
            <person name="Manchado M."/>
        </authorList>
    </citation>
    <scope>NUCLEOTIDE SEQUENCE [LARGE SCALE GENOMIC DNA]</scope>
    <source>
        <strain evidence="2">Sse05_10M</strain>
    </source>
</reference>
<accession>A0AAV6S7I4</accession>
<feature type="compositionally biased region" description="Basic residues" evidence="1">
    <location>
        <begin position="31"/>
        <end position="42"/>
    </location>
</feature>
<protein>
    <submittedName>
        <fullName evidence="2">Uncharacterized protein</fullName>
    </submittedName>
</protein>
<keyword evidence="3" id="KW-1185">Reference proteome</keyword>
<comment type="caution">
    <text evidence="2">The sequence shown here is derived from an EMBL/GenBank/DDBJ whole genome shotgun (WGS) entry which is preliminary data.</text>
</comment>
<feature type="region of interest" description="Disordered" evidence="1">
    <location>
        <begin position="30"/>
        <end position="53"/>
    </location>
</feature>
<gene>
    <name evidence="2" type="ORF">JOB18_048892</name>
</gene>
<dbReference type="AlphaFoldDB" id="A0AAV6S7I4"/>
<dbReference type="Proteomes" id="UP000693946">
    <property type="component" value="Linkage Group LG15"/>
</dbReference>
<evidence type="ECO:0000313" key="2">
    <source>
        <dbReference type="EMBL" id="KAG7513128.1"/>
    </source>
</evidence>
<organism evidence="2 3">
    <name type="scientific">Solea senegalensis</name>
    <name type="common">Senegalese sole</name>
    <dbReference type="NCBI Taxonomy" id="28829"/>
    <lineage>
        <taxon>Eukaryota</taxon>
        <taxon>Metazoa</taxon>
        <taxon>Chordata</taxon>
        <taxon>Craniata</taxon>
        <taxon>Vertebrata</taxon>
        <taxon>Euteleostomi</taxon>
        <taxon>Actinopterygii</taxon>
        <taxon>Neopterygii</taxon>
        <taxon>Teleostei</taxon>
        <taxon>Neoteleostei</taxon>
        <taxon>Acanthomorphata</taxon>
        <taxon>Carangaria</taxon>
        <taxon>Pleuronectiformes</taxon>
        <taxon>Pleuronectoidei</taxon>
        <taxon>Soleidae</taxon>
        <taxon>Solea</taxon>
    </lineage>
</organism>